<keyword evidence="2" id="KW-1185">Reference proteome</keyword>
<dbReference type="Pfam" id="PF10698">
    <property type="entry name" value="DUF2505"/>
    <property type="match status" value="1"/>
</dbReference>
<comment type="caution">
    <text evidence="1">The sequence shown here is derived from an EMBL/GenBank/DDBJ whole genome shotgun (WGS) entry which is preliminary data.</text>
</comment>
<sequence length="162" mass="17317">MPTPLSLTASLPVAPGTLFAKLGDREFVTGRLLASGGDHPEVVTVDPGPDSVKIVTRQRVPEDMLPSMIRSFLPSAPVIERTEQWRADGDGYLADLDVSVSGAPAGMTGTMELRPDGSGSTYTVTAQATVSVPLFGSKVEQMIVEQVQGILRREEEFFRSAV</sequence>
<dbReference type="InterPro" id="IPR019639">
    <property type="entry name" value="DUF2505"/>
</dbReference>
<evidence type="ECO:0000313" key="2">
    <source>
        <dbReference type="Proteomes" id="UP000663792"/>
    </source>
</evidence>
<protein>
    <submittedName>
        <fullName evidence="1">DUF2505 domain-containing protein</fullName>
    </submittedName>
</protein>
<dbReference type="RefSeq" id="WP_205259501.1">
    <property type="nucleotide sequence ID" value="NZ_JAERWK010000006.1"/>
</dbReference>
<gene>
    <name evidence="1" type="ORF">JL106_04485</name>
</gene>
<organism evidence="1 2">
    <name type="scientific">Nakamurella leprariae</name>
    <dbReference type="NCBI Taxonomy" id="2803911"/>
    <lineage>
        <taxon>Bacteria</taxon>
        <taxon>Bacillati</taxon>
        <taxon>Actinomycetota</taxon>
        <taxon>Actinomycetes</taxon>
        <taxon>Nakamurellales</taxon>
        <taxon>Nakamurellaceae</taxon>
        <taxon>Nakamurella</taxon>
    </lineage>
</organism>
<accession>A0A939BVH9</accession>
<dbReference type="SUPFAM" id="SSF55961">
    <property type="entry name" value="Bet v1-like"/>
    <property type="match status" value="1"/>
</dbReference>
<proteinExistence type="predicted"/>
<dbReference type="AlphaFoldDB" id="A0A939BVH9"/>
<dbReference type="Proteomes" id="UP000663792">
    <property type="component" value="Unassembled WGS sequence"/>
</dbReference>
<dbReference type="EMBL" id="JAERWK010000006">
    <property type="protein sequence ID" value="MBM9466538.1"/>
    <property type="molecule type" value="Genomic_DNA"/>
</dbReference>
<name>A0A939BVH9_9ACTN</name>
<reference evidence="1" key="1">
    <citation type="submission" date="2021-01" db="EMBL/GenBank/DDBJ databases">
        <title>YIM 132084 draft genome.</title>
        <authorList>
            <person name="An D."/>
        </authorList>
    </citation>
    <scope>NUCLEOTIDE SEQUENCE</scope>
    <source>
        <strain evidence="1">YIM 132084</strain>
    </source>
</reference>
<evidence type="ECO:0000313" key="1">
    <source>
        <dbReference type="EMBL" id="MBM9466538.1"/>
    </source>
</evidence>